<organism evidence="4 6">
    <name type="scientific">Adineta steineri</name>
    <dbReference type="NCBI Taxonomy" id="433720"/>
    <lineage>
        <taxon>Eukaryota</taxon>
        <taxon>Metazoa</taxon>
        <taxon>Spiralia</taxon>
        <taxon>Gnathifera</taxon>
        <taxon>Rotifera</taxon>
        <taxon>Eurotatoria</taxon>
        <taxon>Bdelloidea</taxon>
        <taxon>Adinetida</taxon>
        <taxon>Adinetidae</taxon>
        <taxon>Adineta</taxon>
    </lineage>
</organism>
<feature type="transmembrane region" description="Helical" evidence="2">
    <location>
        <begin position="395"/>
        <end position="419"/>
    </location>
</feature>
<dbReference type="InterPro" id="IPR000999">
    <property type="entry name" value="RNase_III_dom"/>
</dbReference>
<dbReference type="GO" id="GO:0006396">
    <property type="term" value="P:RNA processing"/>
    <property type="evidence" value="ECO:0007669"/>
    <property type="project" value="InterPro"/>
</dbReference>
<dbReference type="SMART" id="SM00535">
    <property type="entry name" value="RIBOc"/>
    <property type="match status" value="1"/>
</dbReference>
<evidence type="ECO:0000256" key="1">
    <source>
        <dbReference type="ARBA" id="ARBA00022801"/>
    </source>
</evidence>
<gene>
    <name evidence="5" type="ORF">OKA104_LOCUS28407</name>
    <name evidence="4" type="ORF">VCS650_LOCUS10122</name>
</gene>
<sequence length="574" mass="64916">MPKQCIKVNSLTDFEDVIGYKFQNPSYLHQALTHVTAVTEEHPQAYHTDLLPLAFVGDAVLKYSVARYLFLNRPDHVIESCEKLHQGAQKIISNKVLAATAEKKLDLNKYLIRGNGSQVLTEKMYADCIQAIFGAIALDCGANQQEVIFHVIDKMYSDRYDEWVREISFDTMEIQMWSNERNLENIPEWPKTELQLATHNRNSSASEYNQNCCQSLNRVLMWTFTTFGSLIFAFIMIDELIMIPSKVTVDPTGIGRTLYPIVTWFCWKNGTVLSTNQIIHLTISGFTYDHTYWDFPYQPYNYSYVNYIIENSNGNIAVLNFDRFGVGLSGKPLLASLITGDVHAYVVYQLMQKLSQGYYQNISFSNIVLVGHSLGTGIALIVASNNVYNQYVCGVIATGFIHLINPVGFATFGASLYLAALDPKFKNQFVPADSLTTNPNTTGRQDAFYNIDDADMNVIRKDEQLKTIASAGEVLVIRLFVPIETRNIPTTIPMLIVMGQNDVLFCNLLNIALSCNDANTIINREKDDYTTTIEAYVLENSGHDINLHRNARDWFQAALDWTNKYSFENCGCSK</sequence>
<dbReference type="CDD" id="cd00593">
    <property type="entry name" value="RIBOc"/>
    <property type="match status" value="1"/>
</dbReference>
<comment type="caution">
    <text evidence="4">The sequence shown here is derived from an EMBL/GenBank/DDBJ whole genome shotgun (WGS) entry which is preliminary data.</text>
</comment>
<keyword evidence="2" id="KW-0472">Membrane</keyword>
<dbReference type="InterPro" id="IPR036389">
    <property type="entry name" value="RNase_III_sf"/>
</dbReference>
<dbReference type="Proteomes" id="UP000663881">
    <property type="component" value="Unassembled WGS sequence"/>
</dbReference>
<dbReference type="PROSITE" id="PS50142">
    <property type="entry name" value="RNASE_3_2"/>
    <property type="match status" value="1"/>
</dbReference>
<dbReference type="PANTHER" id="PTHR14950">
    <property type="entry name" value="DICER-RELATED"/>
    <property type="match status" value="1"/>
</dbReference>
<dbReference type="Pfam" id="PF12697">
    <property type="entry name" value="Abhydrolase_6"/>
    <property type="match status" value="1"/>
</dbReference>
<proteinExistence type="predicted"/>
<name>A0A814ASR1_9BILA</name>
<dbReference type="SUPFAM" id="SSF53474">
    <property type="entry name" value="alpha/beta-Hydrolases"/>
    <property type="match status" value="1"/>
</dbReference>
<evidence type="ECO:0000313" key="4">
    <source>
        <dbReference type="EMBL" id="CAF0916236.1"/>
    </source>
</evidence>
<dbReference type="AlphaFoldDB" id="A0A814ASR1"/>
<dbReference type="OrthoDB" id="1925749at2759"/>
<dbReference type="Pfam" id="PF00636">
    <property type="entry name" value="Ribonuclease_3"/>
    <property type="match status" value="1"/>
</dbReference>
<keyword evidence="2" id="KW-0812">Transmembrane</keyword>
<dbReference type="SUPFAM" id="SSF69065">
    <property type="entry name" value="RNase III domain-like"/>
    <property type="match status" value="1"/>
</dbReference>
<dbReference type="Gene3D" id="1.10.1520.10">
    <property type="entry name" value="Ribonuclease III domain"/>
    <property type="match status" value="1"/>
</dbReference>
<accession>A0A814ASR1</accession>
<reference evidence="4" key="1">
    <citation type="submission" date="2021-02" db="EMBL/GenBank/DDBJ databases">
        <authorList>
            <person name="Nowell W R."/>
        </authorList>
    </citation>
    <scope>NUCLEOTIDE SEQUENCE</scope>
</reference>
<evidence type="ECO:0000259" key="3">
    <source>
        <dbReference type="PROSITE" id="PS50142"/>
    </source>
</evidence>
<dbReference type="EMBL" id="CAJNON010000072">
    <property type="protein sequence ID" value="CAF0916236.1"/>
    <property type="molecule type" value="Genomic_DNA"/>
</dbReference>
<dbReference type="Proteomes" id="UP000663891">
    <property type="component" value="Unassembled WGS sequence"/>
</dbReference>
<evidence type="ECO:0000313" key="6">
    <source>
        <dbReference type="Proteomes" id="UP000663891"/>
    </source>
</evidence>
<dbReference type="InterPro" id="IPR029058">
    <property type="entry name" value="AB_hydrolase_fold"/>
</dbReference>
<keyword evidence="1" id="KW-0378">Hydrolase</keyword>
<feature type="transmembrane region" description="Helical" evidence="2">
    <location>
        <begin position="362"/>
        <end position="383"/>
    </location>
</feature>
<dbReference type="Gene3D" id="3.40.50.1820">
    <property type="entry name" value="alpha/beta hydrolase"/>
    <property type="match status" value="1"/>
</dbReference>
<feature type="transmembrane region" description="Helical" evidence="2">
    <location>
        <begin position="219"/>
        <end position="237"/>
    </location>
</feature>
<dbReference type="PANTHER" id="PTHR14950:SF37">
    <property type="entry name" value="ENDORIBONUCLEASE DICER"/>
    <property type="match status" value="1"/>
</dbReference>
<evidence type="ECO:0000313" key="5">
    <source>
        <dbReference type="EMBL" id="CAF3976478.1"/>
    </source>
</evidence>
<dbReference type="InterPro" id="IPR000073">
    <property type="entry name" value="AB_hydrolase_1"/>
</dbReference>
<feature type="domain" description="RNase III" evidence="3">
    <location>
        <begin position="11"/>
        <end position="141"/>
    </location>
</feature>
<protein>
    <recommendedName>
        <fullName evidence="3">RNase III domain-containing protein</fullName>
    </recommendedName>
</protein>
<evidence type="ECO:0000256" key="2">
    <source>
        <dbReference type="SAM" id="Phobius"/>
    </source>
</evidence>
<keyword evidence="2" id="KW-1133">Transmembrane helix</keyword>
<dbReference type="GO" id="GO:0004525">
    <property type="term" value="F:ribonuclease III activity"/>
    <property type="evidence" value="ECO:0007669"/>
    <property type="project" value="InterPro"/>
</dbReference>
<dbReference type="EMBL" id="CAJOAY010002746">
    <property type="protein sequence ID" value="CAF3976478.1"/>
    <property type="molecule type" value="Genomic_DNA"/>
</dbReference>